<keyword evidence="1" id="KW-0732">Signal</keyword>
<evidence type="ECO:0000256" key="1">
    <source>
        <dbReference type="SAM" id="SignalP"/>
    </source>
</evidence>
<gene>
    <name evidence="2" type="ORF">LLEC1_05470</name>
</gene>
<sequence>MIAKTAISALLAGAAFAVPATPTTPEVDFSIGALDSRQLGGKVTNSAIANYNSGNTHDGIGAGKDEYHMYYGDGSTGAGWPDRSRWVSFVDIDVSAFYRAARLYNSGSISRTGNLQDGIATHCYSSDIANRLTGWVYAASKCNCDNNPSSCGITTN</sequence>
<feature type="chain" id="PRO_5008104257" evidence="1">
    <location>
        <begin position="18"/>
        <end position="156"/>
    </location>
</feature>
<keyword evidence="3" id="KW-1185">Reference proteome</keyword>
<feature type="signal peptide" evidence="1">
    <location>
        <begin position="1"/>
        <end position="17"/>
    </location>
</feature>
<organism evidence="2 3">
    <name type="scientific">Cordyceps confragosa</name>
    <name type="common">Lecanicillium lecanii</name>
    <dbReference type="NCBI Taxonomy" id="2714763"/>
    <lineage>
        <taxon>Eukaryota</taxon>
        <taxon>Fungi</taxon>
        <taxon>Dikarya</taxon>
        <taxon>Ascomycota</taxon>
        <taxon>Pezizomycotina</taxon>
        <taxon>Sordariomycetes</taxon>
        <taxon>Hypocreomycetidae</taxon>
        <taxon>Hypocreales</taxon>
        <taxon>Cordycipitaceae</taxon>
        <taxon>Akanthomyces</taxon>
    </lineage>
</organism>
<reference evidence="2 3" key="1">
    <citation type="submission" date="2016-03" db="EMBL/GenBank/DDBJ databases">
        <title>Fine-scale spatial genetic structure of a fungal parasite of coffee scale insects.</title>
        <authorList>
            <person name="Jackson D."/>
            <person name="Zemenick K.A."/>
            <person name="Malloure B."/>
            <person name="Quandt C.A."/>
            <person name="James T.Y."/>
        </authorList>
    </citation>
    <scope>NUCLEOTIDE SEQUENCE [LARGE SCALE GENOMIC DNA]</scope>
    <source>
        <strain evidence="2 3">UM487</strain>
    </source>
</reference>
<evidence type="ECO:0000313" key="3">
    <source>
        <dbReference type="Proteomes" id="UP000243081"/>
    </source>
</evidence>
<comment type="caution">
    <text evidence="2">The sequence shown here is derived from an EMBL/GenBank/DDBJ whole genome shotgun (WGS) entry which is preliminary data.</text>
</comment>
<dbReference type="OrthoDB" id="1193027at2759"/>
<dbReference type="EMBL" id="LUKN01002165">
    <property type="protein sequence ID" value="OAQ99532.1"/>
    <property type="molecule type" value="Genomic_DNA"/>
</dbReference>
<dbReference type="Proteomes" id="UP000243081">
    <property type="component" value="Unassembled WGS sequence"/>
</dbReference>
<name>A0A179IB57_CORDF</name>
<proteinExistence type="predicted"/>
<protein>
    <submittedName>
        <fullName evidence="2">Uncharacterized protein</fullName>
    </submittedName>
</protein>
<evidence type="ECO:0000313" key="2">
    <source>
        <dbReference type="EMBL" id="OAQ99532.1"/>
    </source>
</evidence>
<dbReference type="AlphaFoldDB" id="A0A179IB57"/>
<accession>A0A179IB57</accession>